<reference evidence="1 2" key="1">
    <citation type="submission" date="2020-04" db="EMBL/GenBank/DDBJ databases">
        <title>Genome sequencing of novel species.</title>
        <authorList>
            <person name="Heo J."/>
            <person name="Kim S.-J."/>
            <person name="Kim J.-S."/>
            <person name="Hong S.-B."/>
            <person name="Kwon S.-W."/>
        </authorList>
    </citation>
    <scope>NUCLEOTIDE SEQUENCE [LARGE SCALE GENOMIC DNA]</scope>
    <source>
        <strain evidence="1 2">MFER-1</strain>
    </source>
</reference>
<dbReference type="InterPro" id="IPR008767">
    <property type="entry name" value="Phage_SPP1_head-tail_adaptor"/>
</dbReference>
<dbReference type="NCBIfam" id="TIGR01563">
    <property type="entry name" value="gp16_SPP1"/>
    <property type="match status" value="1"/>
</dbReference>
<dbReference type="Gene3D" id="2.40.10.270">
    <property type="entry name" value="Bacteriophage SPP1 head-tail adaptor protein"/>
    <property type="match status" value="1"/>
</dbReference>
<dbReference type="AlphaFoldDB" id="A0A7Z2VRL6"/>
<protein>
    <submittedName>
        <fullName evidence="1">Phage head closure protein</fullName>
    </submittedName>
</protein>
<organism evidence="1 2">
    <name type="scientific">Cohnella herbarum</name>
    <dbReference type="NCBI Taxonomy" id="2728023"/>
    <lineage>
        <taxon>Bacteria</taxon>
        <taxon>Bacillati</taxon>
        <taxon>Bacillota</taxon>
        <taxon>Bacilli</taxon>
        <taxon>Bacillales</taxon>
        <taxon>Paenibacillaceae</taxon>
        <taxon>Cohnella</taxon>
    </lineage>
</organism>
<accession>A0A7Z2VRL6</accession>
<evidence type="ECO:0000313" key="2">
    <source>
        <dbReference type="Proteomes" id="UP000502248"/>
    </source>
</evidence>
<keyword evidence="2" id="KW-1185">Reference proteome</keyword>
<dbReference type="KEGG" id="cheb:HH215_35050"/>
<dbReference type="Proteomes" id="UP000502248">
    <property type="component" value="Chromosome"/>
</dbReference>
<dbReference type="RefSeq" id="WP_169284140.1">
    <property type="nucleotide sequence ID" value="NZ_CP051680.1"/>
</dbReference>
<evidence type="ECO:0000313" key="1">
    <source>
        <dbReference type="EMBL" id="QJD87898.1"/>
    </source>
</evidence>
<name>A0A7Z2VRL6_9BACL</name>
<dbReference type="EMBL" id="CP051680">
    <property type="protein sequence ID" value="QJD87898.1"/>
    <property type="molecule type" value="Genomic_DNA"/>
</dbReference>
<gene>
    <name evidence="1" type="ORF">HH215_35050</name>
</gene>
<dbReference type="InterPro" id="IPR038666">
    <property type="entry name" value="SSP1_head-tail_sf"/>
</dbReference>
<dbReference type="Pfam" id="PF05521">
    <property type="entry name" value="Phage_HCP"/>
    <property type="match status" value="1"/>
</dbReference>
<sequence>MTKSLIDRMDKRVTIYRPTEETDEANQPLDELIAVATLWAAIEPLRGREYAAALQQNAEVNTRIRIRFREGIDRTMVVKYGDHVFEILYVLHSEFGKKELQLMSKERQ</sequence>
<proteinExistence type="predicted"/>